<evidence type="ECO:0000256" key="5">
    <source>
        <dbReference type="ARBA" id="ARBA00022490"/>
    </source>
</evidence>
<evidence type="ECO:0000256" key="8">
    <source>
        <dbReference type="ARBA" id="ARBA00023212"/>
    </source>
</evidence>
<feature type="region of interest" description="Disordered" evidence="11">
    <location>
        <begin position="189"/>
        <end position="215"/>
    </location>
</feature>
<evidence type="ECO:0000256" key="2">
    <source>
        <dbReference type="ARBA" id="ARBA00004611"/>
    </source>
</evidence>
<evidence type="ECO:0000256" key="3">
    <source>
        <dbReference type="ARBA" id="ARBA00009071"/>
    </source>
</evidence>
<feature type="coiled-coil region" evidence="10">
    <location>
        <begin position="114"/>
        <end position="155"/>
    </location>
</feature>
<evidence type="ECO:0000256" key="6">
    <source>
        <dbReference type="ARBA" id="ARBA00022846"/>
    </source>
</evidence>
<keyword evidence="9" id="KW-0966">Cell projection</keyword>
<keyword evidence="10" id="KW-0175">Coiled coil</keyword>
<keyword evidence="5" id="KW-0963">Cytoplasm</keyword>
<dbReference type="EMBL" id="UZAE01012409">
    <property type="protein sequence ID" value="VDO05019.1"/>
    <property type="molecule type" value="Genomic_DNA"/>
</dbReference>
<keyword evidence="6" id="KW-0282">Flagellum</keyword>
<evidence type="ECO:0000256" key="4">
    <source>
        <dbReference type="ARBA" id="ARBA00021752"/>
    </source>
</evidence>
<dbReference type="OrthoDB" id="536093at2759"/>
<dbReference type="AlphaFoldDB" id="A0A0R3TNA9"/>
<gene>
    <name evidence="12" type="ORF">HNAJ_LOCUS8857</name>
</gene>
<evidence type="ECO:0000256" key="11">
    <source>
        <dbReference type="SAM" id="MobiDB-lite"/>
    </source>
</evidence>
<protein>
    <recommendedName>
        <fullName evidence="4">Dynein regulatory complex protein 10</fullName>
    </recommendedName>
</protein>
<reference evidence="14" key="1">
    <citation type="submission" date="2017-02" db="UniProtKB">
        <authorList>
            <consortium name="WormBaseParasite"/>
        </authorList>
    </citation>
    <scope>IDENTIFICATION</scope>
</reference>
<evidence type="ECO:0000313" key="12">
    <source>
        <dbReference type="EMBL" id="VDO05019.1"/>
    </source>
</evidence>
<comment type="similarity">
    <text evidence="3">Belongs to the DRC10 family.</text>
</comment>
<dbReference type="PANTHER" id="PTHR31598:SF1">
    <property type="entry name" value="DYNEIN REGULATORY COMPLEX PROTEIN 10"/>
    <property type="match status" value="1"/>
</dbReference>
<evidence type="ECO:0000256" key="10">
    <source>
        <dbReference type="SAM" id="Coils"/>
    </source>
</evidence>
<feature type="compositionally biased region" description="Basic residues" evidence="11">
    <location>
        <begin position="205"/>
        <end position="215"/>
    </location>
</feature>
<evidence type="ECO:0000313" key="13">
    <source>
        <dbReference type="Proteomes" id="UP000278807"/>
    </source>
</evidence>
<dbReference type="WBParaSite" id="HNAJ_0000885601-mRNA-1">
    <property type="protein sequence ID" value="HNAJ_0000885601-mRNA-1"/>
    <property type="gene ID" value="HNAJ_0000885601"/>
</dbReference>
<evidence type="ECO:0000256" key="7">
    <source>
        <dbReference type="ARBA" id="ARBA00023069"/>
    </source>
</evidence>
<sequence>MNRPEIIDFIQSHGKANVFMGNELDCSPSEKRALDQQTESLQSRYAELSEVFNDSIHQINTRGIEDYEKTVSASKVVQEQLKAGLASTKDRKDELLPAIEKELKDSRRKKYKLESQLETQIAAYDKEMLALQEEYEQMLKKYDEENLQLEDYKSRIVVLRPEYEKVLAESVTETEQQKALETGDTVVTKATSPIATYNSTAAAPTKRKAKGRGRR</sequence>
<comment type="subcellular location">
    <subcellularLocation>
        <location evidence="2">Cytoplasm</location>
        <location evidence="2">Cytoskeleton</location>
        <location evidence="2">Flagellum axoneme</location>
    </subcellularLocation>
</comment>
<comment type="function">
    <text evidence="1">Component of the nexin-dynein regulatory complex (N-DRC), a key regulator of ciliary/flagellar motility which maintains the alignment and integrity of the distal axoneme and regulates microtubule sliding in motile axonemes.</text>
</comment>
<dbReference type="Proteomes" id="UP000278807">
    <property type="component" value="Unassembled WGS sequence"/>
</dbReference>
<evidence type="ECO:0000313" key="14">
    <source>
        <dbReference type="WBParaSite" id="HNAJ_0000885601-mRNA-1"/>
    </source>
</evidence>
<keyword evidence="7" id="KW-0969">Cilium</keyword>
<keyword evidence="13" id="KW-1185">Reference proteome</keyword>
<evidence type="ECO:0000256" key="1">
    <source>
        <dbReference type="ARBA" id="ARBA00003029"/>
    </source>
</evidence>
<dbReference type="STRING" id="102285.A0A0R3TNA9"/>
<reference evidence="12 13" key="2">
    <citation type="submission" date="2018-11" db="EMBL/GenBank/DDBJ databases">
        <authorList>
            <consortium name="Pathogen Informatics"/>
        </authorList>
    </citation>
    <scope>NUCLEOTIDE SEQUENCE [LARGE SCALE GENOMIC DNA]</scope>
</reference>
<proteinExistence type="inferred from homology"/>
<dbReference type="InterPro" id="IPR042815">
    <property type="entry name" value="DRC10"/>
</dbReference>
<feature type="compositionally biased region" description="Polar residues" evidence="11">
    <location>
        <begin position="189"/>
        <end position="202"/>
    </location>
</feature>
<evidence type="ECO:0000256" key="9">
    <source>
        <dbReference type="ARBA" id="ARBA00023273"/>
    </source>
</evidence>
<keyword evidence="8" id="KW-0206">Cytoskeleton</keyword>
<accession>A0A0R3TNA9</accession>
<dbReference type="PANTHER" id="PTHR31598">
    <property type="entry name" value="IQ DOMAIN-CONTAINING PROTEIN D"/>
    <property type="match status" value="1"/>
</dbReference>
<name>A0A0R3TNA9_RODNA</name>
<organism evidence="14">
    <name type="scientific">Rodentolepis nana</name>
    <name type="common">Dwarf tapeworm</name>
    <name type="synonym">Hymenolepis nana</name>
    <dbReference type="NCBI Taxonomy" id="102285"/>
    <lineage>
        <taxon>Eukaryota</taxon>
        <taxon>Metazoa</taxon>
        <taxon>Spiralia</taxon>
        <taxon>Lophotrochozoa</taxon>
        <taxon>Platyhelminthes</taxon>
        <taxon>Cestoda</taxon>
        <taxon>Eucestoda</taxon>
        <taxon>Cyclophyllidea</taxon>
        <taxon>Hymenolepididae</taxon>
        <taxon>Rodentolepis</taxon>
    </lineage>
</organism>